<feature type="transmembrane region" description="Helical" evidence="6">
    <location>
        <begin position="553"/>
        <end position="572"/>
    </location>
</feature>
<sequence length="577" mass="62250">MLTREKNLRRIFEITSIFLILFTIFYTHPAMAQEVDSASNNADTLGILTILPPLIAIVFAFITKNVVISLFLGTIVGIFLINIVSNGFIEALAMSFLNFSERILAALSDPWNAGIILQVLTIGGVIALIGKMGGTKAVAEALAKKAKGPRSAQFITWLLGLFVFFDDYANSLIVGPIMRPVTDKMKVSREKLSFIIDATAAPISGIAFISTWVGYELTLIRDGYSAIGETSVDAFGIFMNTIPFRFYNILILAFIVLTIIFLREFGPMHSAEKRARTTGMVIREGSTPMGSTDDEFEPKEGIKLSVWNAIIPILVLIIGAFLGFYYNGYTGILAGEDEVLKGAITNSPMAFSTIQVTFGKADASIVLFQAALLSSCVAILMGVCQKIFKIGEALETWVGGMKSLIMTGVILLLAWSLSAVIKDLGTAKYLVSVLSNSIPYYLLPSIIFVLAAIISFATGTSYGTMGIMMPLTIPLAYGILPSDNFILIATSAVLTGAIFGDHCSPISDTTILSSMGSSCDFLDHVRTQMPYSIMVAVVSVVAGYIPVSLGVPVYIVLPASILILALIVRFVFKPVEV</sequence>
<evidence type="ECO:0000256" key="5">
    <source>
        <dbReference type="ARBA" id="ARBA00023136"/>
    </source>
</evidence>
<feature type="transmembrane region" description="Helical" evidence="6">
    <location>
        <begin position="246"/>
        <end position="266"/>
    </location>
</feature>
<evidence type="ECO:0000256" key="4">
    <source>
        <dbReference type="ARBA" id="ARBA00022989"/>
    </source>
</evidence>
<dbReference type="EMBL" id="FOKI01000016">
    <property type="protein sequence ID" value="SFB18551.1"/>
    <property type="molecule type" value="Genomic_DNA"/>
</dbReference>
<evidence type="ECO:0000256" key="3">
    <source>
        <dbReference type="ARBA" id="ARBA00022692"/>
    </source>
</evidence>
<keyword evidence="5 6" id="KW-0472">Membrane</keyword>
<dbReference type="RefSeq" id="WP_090041438.1">
    <property type="nucleotide sequence ID" value="NZ_FOKI01000016.1"/>
</dbReference>
<proteinExistence type="predicted"/>
<feature type="transmembrane region" description="Helical" evidence="6">
    <location>
        <begin position="42"/>
        <end position="63"/>
    </location>
</feature>
<feature type="transmembrane region" description="Helical" evidence="6">
    <location>
        <begin position="404"/>
        <end position="421"/>
    </location>
</feature>
<keyword evidence="3 6" id="KW-0812">Transmembrane</keyword>
<organism evidence="8 9">
    <name type="scientific">Clostridium frigidicarnis</name>
    <dbReference type="NCBI Taxonomy" id="84698"/>
    <lineage>
        <taxon>Bacteria</taxon>
        <taxon>Bacillati</taxon>
        <taxon>Bacillota</taxon>
        <taxon>Clostridia</taxon>
        <taxon>Eubacteriales</taxon>
        <taxon>Clostridiaceae</taxon>
        <taxon>Clostridium</taxon>
    </lineage>
</organism>
<feature type="transmembrane region" description="Helical" evidence="6">
    <location>
        <begin position="531"/>
        <end position="547"/>
    </location>
</feature>
<feature type="transmembrane region" description="Helical" evidence="6">
    <location>
        <begin position="70"/>
        <end position="99"/>
    </location>
</feature>
<dbReference type="AlphaFoldDB" id="A0A1I0YZ37"/>
<feature type="transmembrane region" description="Helical" evidence="6">
    <location>
        <begin position="441"/>
        <end position="462"/>
    </location>
</feature>
<feature type="domain" description="Na+/H+ antiporter NhaC-like C-terminal" evidence="7">
    <location>
        <begin position="209"/>
        <end position="541"/>
    </location>
</feature>
<dbReference type="OrthoDB" id="9762978at2"/>
<dbReference type="PANTHER" id="PTHR43478:SF1">
    <property type="entry name" value="NA+_H+ ANTIPORTER NHAC-LIKE C-TERMINAL DOMAIN-CONTAINING PROTEIN"/>
    <property type="match status" value="1"/>
</dbReference>
<feature type="transmembrane region" description="Helical" evidence="6">
    <location>
        <begin position="194"/>
        <end position="215"/>
    </location>
</feature>
<dbReference type="STRING" id="84698.SAMN04488528_101640"/>
<evidence type="ECO:0000313" key="9">
    <source>
        <dbReference type="Proteomes" id="UP000198619"/>
    </source>
</evidence>
<evidence type="ECO:0000256" key="2">
    <source>
        <dbReference type="ARBA" id="ARBA00022475"/>
    </source>
</evidence>
<accession>A0A1I0YZ37</accession>
<dbReference type="GO" id="GO:0005886">
    <property type="term" value="C:plasma membrane"/>
    <property type="evidence" value="ECO:0007669"/>
    <property type="project" value="UniProtKB-SubCell"/>
</dbReference>
<feature type="transmembrane region" description="Helical" evidence="6">
    <location>
        <begin position="306"/>
        <end position="326"/>
    </location>
</feature>
<evidence type="ECO:0000256" key="6">
    <source>
        <dbReference type="SAM" id="Phobius"/>
    </source>
</evidence>
<name>A0A1I0YZ37_9CLOT</name>
<keyword evidence="2" id="KW-1003">Cell membrane</keyword>
<gene>
    <name evidence="8" type="ORF">SAMN04488528_101640</name>
</gene>
<evidence type="ECO:0000313" key="8">
    <source>
        <dbReference type="EMBL" id="SFB18551.1"/>
    </source>
</evidence>
<keyword evidence="9" id="KW-1185">Reference proteome</keyword>
<reference evidence="8 9" key="1">
    <citation type="submission" date="2016-10" db="EMBL/GenBank/DDBJ databases">
        <authorList>
            <person name="de Groot N.N."/>
        </authorList>
    </citation>
    <scope>NUCLEOTIDE SEQUENCE [LARGE SCALE GENOMIC DNA]</scope>
    <source>
        <strain evidence="8 9">DSM 12271</strain>
    </source>
</reference>
<protein>
    <submittedName>
        <fullName evidence="8">Na+/H+ antiporter NhaC</fullName>
    </submittedName>
</protein>
<comment type="subcellular location">
    <subcellularLocation>
        <location evidence="1">Cell membrane</location>
        <topology evidence="1">Multi-pass membrane protein</topology>
    </subcellularLocation>
</comment>
<dbReference type="InterPro" id="IPR018461">
    <property type="entry name" value="Na/H_Antiport_NhaC-like_C"/>
</dbReference>
<dbReference type="Pfam" id="PF03553">
    <property type="entry name" value="Na_H_antiporter"/>
    <property type="match status" value="1"/>
</dbReference>
<dbReference type="PANTHER" id="PTHR43478">
    <property type="entry name" value="NA+/H+ ANTIPORTER-RELATED"/>
    <property type="match status" value="1"/>
</dbReference>
<keyword evidence="4 6" id="KW-1133">Transmembrane helix</keyword>
<evidence type="ECO:0000256" key="1">
    <source>
        <dbReference type="ARBA" id="ARBA00004651"/>
    </source>
</evidence>
<evidence type="ECO:0000259" key="7">
    <source>
        <dbReference type="Pfam" id="PF03553"/>
    </source>
</evidence>
<dbReference type="Proteomes" id="UP000198619">
    <property type="component" value="Unassembled WGS sequence"/>
</dbReference>
<feature type="transmembrane region" description="Helical" evidence="6">
    <location>
        <begin position="111"/>
        <end position="130"/>
    </location>
</feature>
<feature type="transmembrane region" description="Helical" evidence="6">
    <location>
        <begin position="365"/>
        <end position="383"/>
    </location>
</feature>